<gene>
    <name evidence="3" type="ORF">NUH29_12595</name>
</gene>
<organism evidence="3 4">
    <name type="scientific">Protaetiibacter mangrovi</name>
    <dbReference type="NCBI Taxonomy" id="2970926"/>
    <lineage>
        <taxon>Bacteria</taxon>
        <taxon>Bacillati</taxon>
        <taxon>Actinomycetota</taxon>
        <taxon>Actinomycetes</taxon>
        <taxon>Micrococcales</taxon>
        <taxon>Microbacteriaceae</taxon>
        <taxon>Protaetiibacter</taxon>
    </lineage>
</organism>
<reference evidence="3 4" key="1">
    <citation type="submission" date="2022-08" db="EMBL/GenBank/DDBJ databases">
        <authorList>
            <person name="Li F."/>
        </authorList>
    </citation>
    <scope>NUCLEOTIDE SEQUENCE [LARGE SCALE GENOMIC DNA]</scope>
    <source>
        <strain evidence="3 4">10F1B-8-1</strain>
    </source>
</reference>
<dbReference type="Proteomes" id="UP001205337">
    <property type="component" value="Unassembled WGS sequence"/>
</dbReference>
<dbReference type="PANTHER" id="PTHR34351:SF1">
    <property type="entry name" value="SLR1927 PROTEIN"/>
    <property type="match status" value="1"/>
</dbReference>
<name>A0ABT1ZI65_9MICO</name>
<dbReference type="EMBL" id="JANTHX010000008">
    <property type="protein sequence ID" value="MCS0500386.1"/>
    <property type="molecule type" value="Genomic_DNA"/>
</dbReference>
<evidence type="ECO:0000259" key="2">
    <source>
        <dbReference type="Pfam" id="PF01882"/>
    </source>
</evidence>
<keyword evidence="1" id="KW-0812">Transmembrane</keyword>
<feature type="transmembrane region" description="Helical" evidence="1">
    <location>
        <begin position="20"/>
        <end position="37"/>
    </location>
</feature>
<comment type="caution">
    <text evidence="3">The sequence shown here is derived from an EMBL/GenBank/DDBJ whole genome shotgun (WGS) entry which is preliminary data.</text>
</comment>
<evidence type="ECO:0000256" key="1">
    <source>
        <dbReference type="SAM" id="Phobius"/>
    </source>
</evidence>
<accession>A0ABT1ZI65</accession>
<keyword evidence="1" id="KW-1133">Transmembrane helix</keyword>
<proteinExistence type="predicted"/>
<protein>
    <submittedName>
        <fullName evidence="3">DUF58 domain-containing protein</fullName>
    </submittedName>
</protein>
<evidence type="ECO:0000313" key="3">
    <source>
        <dbReference type="EMBL" id="MCS0500386.1"/>
    </source>
</evidence>
<sequence>MSEPTSSLRRSRSIRLTVRGWATLVVGVSLLVLAYPVGRRELLVAAVLALLLSLGGLLVARVRRPKLEVIRLFSPPVVSAGGVAQVTLRARNAGSVTTPTLLWNDAIPWRERQQPNELAPIRIGSAAARTAVLHYEVHPRRRGLFPIGPLVVEYTDPFGMARSVSACGDVDRLTVVPAVVDLPDGGPVLVDGDGAAQLIQRRAVGNDDDLTTREYRAGDALRRVHWRASARHGELMVRQEEHRSHPDARIVIDTRLTGYPDAFPDSESWPPAPHSDRFEWAVRMLASLAVHLDDSGFRVDVVESATGQVEQIGERWEGGQRIESFLTSLAAVRLLDRHHELVGASADAAGPTFAILADPDAEVVDWVLRQRRPGQSGAVFAVGMRGESRERFVDNGWLCIDVRSDDDILDAWRASATEAGYLRGAY</sequence>
<dbReference type="PANTHER" id="PTHR34351">
    <property type="entry name" value="SLR1927 PROTEIN-RELATED"/>
    <property type="match status" value="1"/>
</dbReference>
<evidence type="ECO:0000313" key="4">
    <source>
        <dbReference type="Proteomes" id="UP001205337"/>
    </source>
</evidence>
<dbReference type="RefSeq" id="WP_258799545.1">
    <property type="nucleotide sequence ID" value="NZ_JANTHX010000008.1"/>
</dbReference>
<dbReference type="InterPro" id="IPR002881">
    <property type="entry name" value="DUF58"/>
</dbReference>
<keyword evidence="1" id="KW-0472">Membrane</keyword>
<feature type="domain" description="DUF58" evidence="2">
    <location>
        <begin position="212"/>
        <end position="253"/>
    </location>
</feature>
<dbReference type="Pfam" id="PF01882">
    <property type="entry name" value="DUF58"/>
    <property type="match status" value="1"/>
</dbReference>
<feature type="transmembrane region" description="Helical" evidence="1">
    <location>
        <begin position="43"/>
        <end position="62"/>
    </location>
</feature>
<keyword evidence="4" id="KW-1185">Reference proteome</keyword>